<gene>
    <name evidence="1" type="ORF">V1525DRAFT_414612</name>
</gene>
<comment type="caution">
    <text evidence="1">The sequence shown here is derived from an EMBL/GenBank/DDBJ whole genome shotgun (WGS) entry which is preliminary data.</text>
</comment>
<accession>A0ACC3SQU4</accession>
<dbReference type="Proteomes" id="UP001433508">
    <property type="component" value="Unassembled WGS sequence"/>
</dbReference>
<reference evidence="2" key="1">
    <citation type="journal article" date="2024" name="Front. Bioeng. Biotechnol.">
        <title>Genome-scale model development and genomic sequencing of the oleaginous clade Lipomyces.</title>
        <authorList>
            <person name="Czajka J.J."/>
            <person name="Han Y."/>
            <person name="Kim J."/>
            <person name="Mondo S.J."/>
            <person name="Hofstad B.A."/>
            <person name="Robles A."/>
            <person name="Haridas S."/>
            <person name="Riley R."/>
            <person name="LaButti K."/>
            <person name="Pangilinan J."/>
            <person name="Andreopoulos W."/>
            <person name="Lipzen A."/>
            <person name="Yan J."/>
            <person name="Wang M."/>
            <person name="Ng V."/>
            <person name="Grigoriev I.V."/>
            <person name="Spatafora J.W."/>
            <person name="Magnuson J.K."/>
            <person name="Baker S.E."/>
            <person name="Pomraning K.R."/>
        </authorList>
    </citation>
    <scope>NUCLEOTIDE SEQUENCE [LARGE SCALE GENOMIC DNA]</scope>
    <source>
        <strain evidence="2">CBS 7786</strain>
    </source>
</reference>
<protein>
    <submittedName>
        <fullName evidence="1">Uncharacterized protein</fullName>
    </submittedName>
</protein>
<organism evidence="1 2">
    <name type="scientific">Lipomyces kononenkoae</name>
    <name type="common">Yeast</name>
    <dbReference type="NCBI Taxonomy" id="34357"/>
    <lineage>
        <taxon>Eukaryota</taxon>
        <taxon>Fungi</taxon>
        <taxon>Dikarya</taxon>
        <taxon>Ascomycota</taxon>
        <taxon>Saccharomycotina</taxon>
        <taxon>Lipomycetes</taxon>
        <taxon>Lipomycetales</taxon>
        <taxon>Lipomycetaceae</taxon>
        <taxon>Lipomyces</taxon>
    </lineage>
</organism>
<evidence type="ECO:0000313" key="1">
    <source>
        <dbReference type="EMBL" id="KAK9233986.1"/>
    </source>
</evidence>
<sequence length="112" mass="12145">MTASLPVEEIAMATSVYMLLVSFAMTAGVTISNSVLGLVFQRQLRANLHGPGSEMVIKRAMADTDYIAHLTGHLRDVVVDCYLAGLNQTYLFSLGCSLVGAFFGLSIRHHQL</sequence>
<keyword evidence="2" id="KW-1185">Reference proteome</keyword>
<dbReference type="EMBL" id="MU971537">
    <property type="protein sequence ID" value="KAK9233986.1"/>
    <property type="molecule type" value="Genomic_DNA"/>
</dbReference>
<name>A0ACC3SQU4_LIPKO</name>
<evidence type="ECO:0000313" key="2">
    <source>
        <dbReference type="Proteomes" id="UP001433508"/>
    </source>
</evidence>
<proteinExistence type="predicted"/>